<reference evidence="2" key="1">
    <citation type="journal article" date="2021" name="IMA Fungus">
        <title>Genomic characterization of three marine fungi, including Emericellopsis atlantica sp. nov. with signatures of a generalist lifestyle and marine biomass degradation.</title>
        <authorList>
            <person name="Hagestad O.C."/>
            <person name="Hou L."/>
            <person name="Andersen J.H."/>
            <person name="Hansen E.H."/>
            <person name="Altermark B."/>
            <person name="Li C."/>
            <person name="Kuhnert E."/>
            <person name="Cox R.J."/>
            <person name="Crous P.W."/>
            <person name="Spatafora J.W."/>
            <person name="Lail K."/>
            <person name="Amirebrahimi M."/>
            <person name="Lipzen A."/>
            <person name="Pangilinan J."/>
            <person name="Andreopoulos W."/>
            <person name="Hayes R.D."/>
            <person name="Ng V."/>
            <person name="Grigoriev I.V."/>
            <person name="Jackson S.A."/>
            <person name="Sutton T.D.S."/>
            <person name="Dobson A.D.W."/>
            <person name="Rama T."/>
        </authorList>
    </citation>
    <scope>NUCLEOTIDE SEQUENCE</scope>
    <source>
        <strain evidence="2">TRa018bII</strain>
    </source>
</reference>
<dbReference type="EMBL" id="MU251391">
    <property type="protein sequence ID" value="KAG9237196.1"/>
    <property type="molecule type" value="Genomic_DNA"/>
</dbReference>
<comment type="caution">
    <text evidence="2">The sequence shown here is derived from an EMBL/GenBank/DDBJ whole genome shotgun (WGS) entry which is preliminary data.</text>
</comment>
<name>A0A9P8C9J8_9HELO</name>
<keyword evidence="3" id="KW-1185">Reference proteome</keyword>
<sequence>MFTSIKVLGLLAIAFSSTSALPIEVRDKQKTYSGGGVNLTNKGATKQTFNFFDNIANGVGTAEPDYKNYLKFDGDINTVGPGKTVFIPLYDEFKGRIQRGTELPATFVEINIKASGVGPNQDGKGHGNISLQQGCDGAATVKSTTNKSNGGFTQDVLTGAPEEAFAKDDVWGGGKEILKDGKKVLGSTMGNWSQKPNAAAVEWLKSKKVPANKVYYLNDAWNSGSGVEDVSTDNGVFDVTFY</sequence>
<protein>
    <submittedName>
        <fullName evidence="2">Uncharacterized protein</fullName>
    </submittedName>
</protein>
<proteinExistence type="predicted"/>
<feature type="chain" id="PRO_5040445376" evidence="1">
    <location>
        <begin position="21"/>
        <end position="242"/>
    </location>
</feature>
<dbReference type="AlphaFoldDB" id="A0A9P8C9J8"/>
<dbReference type="OrthoDB" id="5959761at2759"/>
<feature type="signal peptide" evidence="1">
    <location>
        <begin position="1"/>
        <end position="20"/>
    </location>
</feature>
<dbReference type="Proteomes" id="UP000824998">
    <property type="component" value="Unassembled WGS sequence"/>
</dbReference>
<keyword evidence="1" id="KW-0732">Signal</keyword>
<evidence type="ECO:0000313" key="2">
    <source>
        <dbReference type="EMBL" id="KAG9237196.1"/>
    </source>
</evidence>
<organism evidence="2 3">
    <name type="scientific">Amylocarpus encephaloides</name>
    <dbReference type="NCBI Taxonomy" id="45428"/>
    <lineage>
        <taxon>Eukaryota</taxon>
        <taxon>Fungi</taxon>
        <taxon>Dikarya</taxon>
        <taxon>Ascomycota</taxon>
        <taxon>Pezizomycotina</taxon>
        <taxon>Leotiomycetes</taxon>
        <taxon>Helotiales</taxon>
        <taxon>Helotiales incertae sedis</taxon>
        <taxon>Amylocarpus</taxon>
    </lineage>
</organism>
<gene>
    <name evidence="2" type="ORF">BJ875DRAFT_454322</name>
</gene>
<evidence type="ECO:0000313" key="3">
    <source>
        <dbReference type="Proteomes" id="UP000824998"/>
    </source>
</evidence>
<evidence type="ECO:0000256" key="1">
    <source>
        <dbReference type="SAM" id="SignalP"/>
    </source>
</evidence>
<accession>A0A9P8C9J8</accession>